<keyword evidence="5" id="KW-1185">Reference proteome</keyword>
<feature type="compositionally biased region" description="Low complexity" evidence="1">
    <location>
        <begin position="699"/>
        <end position="710"/>
    </location>
</feature>
<dbReference type="AlphaFoldDB" id="A0A1B9I5G2"/>
<feature type="compositionally biased region" description="Polar residues" evidence="1">
    <location>
        <begin position="467"/>
        <end position="481"/>
    </location>
</feature>
<name>A0A1B9I5G2_9TREE</name>
<dbReference type="Proteomes" id="UP000094020">
    <property type="component" value="Chromosome 3"/>
</dbReference>
<accession>A0A1B9I5G2</accession>
<dbReference type="Pfam" id="PF08914">
    <property type="entry name" value="Myb_Rap1"/>
    <property type="match status" value="1"/>
</dbReference>
<dbReference type="InterPro" id="IPR015010">
    <property type="entry name" value="TERF2IP_Myb"/>
</dbReference>
<dbReference type="KEGG" id="kpin:30171161"/>
<reference evidence="4" key="2">
    <citation type="submission" date="2013-07" db="EMBL/GenBank/DDBJ databases">
        <authorList>
            <consortium name="The Broad Institute Genome Sequencing Platform"/>
            <person name="Cuomo C."/>
            <person name="Litvintseva A."/>
            <person name="Chen Y."/>
            <person name="Heitman J."/>
            <person name="Sun S."/>
            <person name="Springer D."/>
            <person name="Dromer F."/>
            <person name="Young S.K."/>
            <person name="Zeng Q."/>
            <person name="Gargeya S."/>
            <person name="Fitzgerald M."/>
            <person name="Abouelleil A."/>
            <person name="Alvarado L."/>
            <person name="Berlin A.M."/>
            <person name="Chapman S.B."/>
            <person name="Dewar J."/>
            <person name="Goldberg J."/>
            <person name="Griggs A."/>
            <person name="Gujja S."/>
            <person name="Hansen M."/>
            <person name="Howarth C."/>
            <person name="Imamovic A."/>
            <person name="Larimer J."/>
            <person name="McCowan C."/>
            <person name="Murphy C."/>
            <person name="Pearson M."/>
            <person name="Priest M."/>
            <person name="Roberts A."/>
            <person name="Saif S."/>
            <person name="Shea T."/>
            <person name="Sykes S."/>
            <person name="Wortman J."/>
            <person name="Nusbaum C."/>
            <person name="Birren B."/>
        </authorList>
    </citation>
    <scope>NUCLEOTIDE SEQUENCE</scope>
    <source>
        <strain evidence="4">CBS 10737</strain>
    </source>
</reference>
<evidence type="ECO:0000256" key="1">
    <source>
        <dbReference type="SAM" id="MobiDB-lite"/>
    </source>
</evidence>
<evidence type="ECO:0000313" key="3">
    <source>
        <dbReference type="EMBL" id="OCF50736.1"/>
    </source>
</evidence>
<reference evidence="4" key="4">
    <citation type="submission" date="2024-02" db="EMBL/GenBank/DDBJ databases">
        <title>Comparative genomics of Cryptococcus and Kwoniella reveals pathogenesis evolution and contrasting modes of karyotype evolution via chromosome fusion or intercentromeric recombination.</title>
        <authorList>
            <person name="Coelho M.A."/>
            <person name="David-Palma M."/>
            <person name="Shea T."/>
            <person name="Bowers K."/>
            <person name="McGinley-Smith S."/>
            <person name="Mohammad A.W."/>
            <person name="Gnirke A."/>
            <person name="Yurkov A.M."/>
            <person name="Nowrousian M."/>
            <person name="Sun S."/>
            <person name="Cuomo C.A."/>
            <person name="Heitman J."/>
        </authorList>
    </citation>
    <scope>NUCLEOTIDE SEQUENCE</scope>
    <source>
        <strain evidence="4">CBS 10737</strain>
    </source>
</reference>
<evidence type="ECO:0000313" key="5">
    <source>
        <dbReference type="Proteomes" id="UP000094020"/>
    </source>
</evidence>
<dbReference type="RefSeq" id="XP_019011955.1">
    <property type="nucleotide sequence ID" value="XM_019154552.1"/>
</dbReference>
<evidence type="ECO:0000259" key="2">
    <source>
        <dbReference type="Pfam" id="PF08914"/>
    </source>
</evidence>
<feature type="compositionally biased region" description="Polar residues" evidence="1">
    <location>
        <begin position="497"/>
        <end position="508"/>
    </location>
</feature>
<gene>
    <name evidence="3" type="ORF">I206_02792</name>
    <name evidence="4" type="ORF">I206_102443</name>
</gene>
<feature type="region of interest" description="Disordered" evidence="1">
    <location>
        <begin position="690"/>
        <end position="788"/>
    </location>
</feature>
<feature type="region of interest" description="Disordered" evidence="1">
    <location>
        <begin position="325"/>
        <end position="584"/>
    </location>
</feature>
<reference evidence="3" key="3">
    <citation type="submission" date="2016-07" db="EMBL/GenBank/DDBJ databases">
        <title>Evolution of pathogenesis and genome organization in the Tremellales.</title>
        <authorList>
            <person name="Cuomo C."/>
            <person name="Litvintseva A."/>
            <person name="Heitman J."/>
            <person name="Chen Y."/>
            <person name="Sun S."/>
            <person name="Springer D."/>
            <person name="Dromer F."/>
            <person name="Young S."/>
            <person name="Zeng Q."/>
            <person name="Chapman S."/>
            <person name="Gujja S."/>
            <person name="Saif S."/>
            <person name="Birren B."/>
        </authorList>
    </citation>
    <scope>NUCLEOTIDE SEQUENCE</scope>
    <source>
        <strain evidence="3">CBS 10737</strain>
    </source>
</reference>
<dbReference type="STRING" id="1296096.A0A1B9I5G2"/>
<evidence type="ECO:0000313" key="4">
    <source>
        <dbReference type="EMBL" id="WWC68514.1"/>
    </source>
</evidence>
<dbReference type="Gene3D" id="1.10.10.60">
    <property type="entry name" value="Homeodomain-like"/>
    <property type="match status" value="1"/>
</dbReference>
<dbReference type="GeneID" id="30171161"/>
<protein>
    <recommendedName>
        <fullName evidence="2">TERF2-interacting telomeric protein 1 Myb domain-containing protein</fullName>
    </recommendedName>
</protein>
<proteinExistence type="predicted"/>
<feature type="compositionally biased region" description="Polar residues" evidence="1">
    <location>
        <begin position="331"/>
        <end position="344"/>
    </location>
</feature>
<reference evidence="3" key="1">
    <citation type="submission" date="2013-07" db="EMBL/GenBank/DDBJ databases">
        <title>The Genome Sequence of Cryptococcus pinus CBS10737.</title>
        <authorList>
            <consortium name="The Broad Institute Genome Sequencing Platform"/>
            <person name="Cuomo C."/>
            <person name="Litvintseva A."/>
            <person name="Chen Y."/>
            <person name="Heitman J."/>
            <person name="Sun S."/>
            <person name="Springer D."/>
            <person name="Dromer F."/>
            <person name="Young S.K."/>
            <person name="Zeng Q."/>
            <person name="Gargeya S."/>
            <person name="Fitzgerald M."/>
            <person name="Abouelleil A."/>
            <person name="Alvarado L."/>
            <person name="Berlin A.M."/>
            <person name="Chapman S.B."/>
            <person name="Dewar J."/>
            <person name="Goldberg J."/>
            <person name="Griggs A."/>
            <person name="Gujja S."/>
            <person name="Hansen M."/>
            <person name="Howarth C."/>
            <person name="Imamovic A."/>
            <person name="Larimer J."/>
            <person name="McCowan C."/>
            <person name="Murphy C."/>
            <person name="Pearson M."/>
            <person name="Priest M."/>
            <person name="Roberts A."/>
            <person name="Saif S."/>
            <person name="Shea T."/>
            <person name="Sykes S."/>
            <person name="Wortman J."/>
            <person name="Nusbaum C."/>
            <person name="Birren B."/>
        </authorList>
    </citation>
    <scope>NUCLEOTIDE SEQUENCE [LARGE SCALE GENOMIC DNA]</scope>
    <source>
        <strain evidence="3">CBS 10737</strain>
    </source>
</reference>
<sequence length="855" mass="94898">MQPLLKDQAVLFAEKQFSEEVVELISGKIKELGGIIKTEREGSTILLVNPSHPSYKTEKEHADFLTKTYPHLPQPILTPYHWIANIYNLKKLVKPEDLSVVSPMFTHASTFENFRPLKAWVSVNVAREQDETPEQAQASLLDKLECAGAIGVNKRAQADLLVVDEQSQFATKVHMEKQKYNRHWQKIVERDWVDNCLKQKKMDWKLDNDNEDNESFLGDDVNHKEGKGPGRPTGGARVDYTPQDDDFLCRYLAAYHPAGSWASRKTYQNLVAAEARYPIASRHTAQSWHERFKKNGLIFERRVKGFIQAGVDASLKSRAEREKTKLAKTVSAEQIESTSSQSTPLLGEAGPSRTSGAIPEENEQGPARKRKLVELDDESSLNAENSGSGVIEKKSRQDAVASDGSTAKDQTQKALESATSQSPESVTNPQTQHSSQLERPIQGDTRDTTSNAPHNPPDDRTAAPQAQPVTEASTSRETVTGPTDLHEEESLTDLLPSASQLPPVQSVATAVDTAIDGRTPQEDAVRPAFKAETDNNTEEESQRGEATQAILADFAKAQAPAKSDEITPQNQTEPTHEKPRKSVRVDVEHSDVILPESAKNPNLTQQVASPRLNLPTQNTQSSPIHIVLSPPKRISQLQGYAGSTNEGNGSTRMSFPFQLEVNVRALPAGEPIPDIEQQKVIQDGSTMVTPQRQEIEGRNTPSSTSTNLPSGKPRLHDQIIRRRTLDKSRISLGGVGNSGRKRNRESINGPDMVFRETSIPPRPERITPSSSPAPMAIQTRAQSPPLNPRERMEKIAKGQSLIQKSVEEYKKRIKDLAEKYKMTNSQIIKFINDTGTKGSGEKYWEDVERSLKLKR</sequence>
<dbReference type="EMBL" id="CP144521">
    <property type="protein sequence ID" value="WWC68514.1"/>
    <property type="molecule type" value="Genomic_DNA"/>
</dbReference>
<feature type="domain" description="TERF2-interacting telomeric protein 1 Myb" evidence="2">
    <location>
        <begin position="240"/>
        <end position="294"/>
    </location>
</feature>
<feature type="compositionally biased region" description="Polar residues" evidence="1">
    <location>
        <begin position="403"/>
        <end position="437"/>
    </location>
</feature>
<feature type="compositionally biased region" description="Basic and acidic residues" evidence="1">
    <location>
        <begin position="714"/>
        <end position="729"/>
    </location>
</feature>
<feature type="region of interest" description="Disordered" evidence="1">
    <location>
        <begin position="215"/>
        <end position="238"/>
    </location>
</feature>
<dbReference type="EMBL" id="KI894009">
    <property type="protein sequence ID" value="OCF50736.1"/>
    <property type="molecule type" value="Genomic_DNA"/>
</dbReference>
<dbReference type="OrthoDB" id="435460at2759"/>
<organism evidence="3">
    <name type="scientific">Kwoniella pini CBS 10737</name>
    <dbReference type="NCBI Taxonomy" id="1296096"/>
    <lineage>
        <taxon>Eukaryota</taxon>
        <taxon>Fungi</taxon>
        <taxon>Dikarya</taxon>
        <taxon>Basidiomycota</taxon>
        <taxon>Agaricomycotina</taxon>
        <taxon>Tremellomycetes</taxon>
        <taxon>Tremellales</taxon>
        <taxon>Cryptococcaceae</taxon>
        <taxon>Kwoniella</taxon>
    </lineage>
</organism>
<dbReference type="CDD" id="cd11655">
    <property type="entry name" value="rap1_myb-like"/>
    <property type="match status" value="1"/>
</dbReference>
<feature type="compositionally biased region" description="Basic and acidic residues" evidence="1">
    <location>
        <begin position="519"/>
        <end position="533"/>
    </location>
</feature>